<evidence type="ECO:0000313" key="19">
    <source>
        <dbReference type="Proteomes" id="UP000075920"/>
    </source>
</evidence>
<reference evidence="18" key="2">
    <citation type="submission" date="2020-05" db="UniProtKB">
        <authorList>
            <consortium name="EnsemblMetazoa"/>
        </authorList>
    </citation>
    <scope>IDENTIFICATION</scope>
    <source>
        <strain evidence="18">MINIMUS1</strain>
    </source>
</reference>
<evidence type="ECO:0000256" key="2">
    <source>
        <dbReference type="ARBA" id="ARBA00004613"/>
    </source>
</evidence>
<proteinExistence type="inferred from homology"/>
<evidence type="ECO:0000256" key="9">
    <source>
        <dbReference type="ARBA" id="ARBA00022801"/>
    </source>
</evidence>
<evidence type="ECO:0000256" key="16">
    <source>
        <dbReference type="SAM" id="Phobius"/>
    </source>
</evidence>
<evidence type="ECO:0000256" key="5">
    <source>
        <dbReference type="ARBA" id="ARBA00022645"/>
    </source>
</evidence>
<comment type="subcellular location">
    <subcellularLocation>
        <location evidence="2">Secreted</location>
    </subcellularLocation>
</comment>
<dbReference type="Proteomes" id="UP000075920">
    <property type="component" value="Unassembled WGS sequence"/>
</dbReference>
<dbReference type="PANTHER" id="PTHR11705">
    <property type="entry name" value="PROTEASE FAMILY M14 CARBOXYPEPTIDASE A,B"/>
    <property type="match status" value="1"/>
</dbReference>
<dbReference type="Pfam" id="PF02244">
    <property type="entry name" value="Propep_M14"/>
    <property type="match status" value="2"/>
</dbReference>
<feature type="transmembrane region" description="Helical" evidence="16">
    <location>
        <begin position="31"/>
        <end position="55"/>
    </location>
</feature>
<dbReference type="InterPro" id="IPR000834">
    <property type="entry name" value="Peptidase_M14"/>
</dbReference>
<feature type="active site" description="Proton donor/acceptor" evidence="15">
    <location>
        <position position="830"/>
    </location>
</feature>
<dbReference type="FunFam" id="3.30.70.340:FF:000002">
    <property type="entry name" value="Carboxypeptidase A"/>
    <property type="match status" value="2"/>
</dbReference>
<evidence type="ECO:0000256" key="7">
    <source>
        <dbReference type="ARBA" id="ARBA00022723"/>
    </source>
</evidence>
<dbReference type="InterPro" id="IPR057246">
    <property type="entry name" value="CARBOXYPEPT_ZN_1"/>
</dbReference>
<evidence type="ECO:0000256" key="1">
    <source>
        <dbReference type="ARBA" id="ARBA00001947"/>
    </source>
</evidence>
<keyword evidence="7" id="KW-0479">Metal-binding</keyword>
<dbReference type="CDD" id="cd03860">
    <property type="entry name" value="M14_CP_A-B_like"/>
    <property type="match status" value="2"/>
</dbReference>
<evidence type="ECO:0000259" key="17">
    <source>
        <dbReference type="PROSITE" id="PS52035"/>
    </source>
</evidence>
<dbReference type="PANTHER" id="PTHR11705:SF153">
    <property type="entry name" value="ZINC CARBOXYPEPTIDASE A 1-LIKE PROTEIN"/>
    <property type="match status" value="1"/>
</dbReference>
<dbReference type="GO" id="GO:0005615">
    <property type="term" value="C:extracellular space"/>
    <property type="evidence" value="ECO:0007669"/>
    <property type="project" value="TreeGrafter"/>
</dbReference>
<keyword evidence="4" id="KW-0964">Secreted</keyword>
<evidence type="ECO:0000256" key="12">
    <source>
        <dbReference type="ARBA" id="ARBA00023157"/>
    </source>
</evidence>
<dbReference type="GO" id="GO:0008270">
    <property type="term" value="F:zinc ion binding"/>
    <property type="evidence" value="ECO:0007669"/>
    <property type="project" value="InterPro"/>
</dbReference>
<keyword evidence="9" id="KW-0378">Hydrolase</keyword>
<dbReference type="Gene3D" id="3.30.70.340">
    <property type="entry name" value="Metallocarboxypeptidase-like"/>
    <property type="match status" value="2"/>
</dbReference>
<evidence type="ECO:0000256" key="6">
    <source>
        <dbReference type="ARBA" id="ARBA00022670"/>
    </source>
</evidence>
<keyword evidence="5" id="KW-0121">Carboxypeptidase</keyword>
<dbReference type="InterPro" id="IPR057247">
    <property type="entry name" value="CARBOXYPEPT_ZN_2"/>
</dbReference>
<reference evidence="19" key="1">
    <citation type="submission" date="2013-03" db="EMBL/GenBank/DDBJ databases">
        <title>The Genome Sequence of Anopheles minimus MINIMUS1.</title>
        <authorList>
            <consortium name="The Broad Institute Genomics Platform"/>
            <person name="Neafsey D.E."/>
            <person name="Walton C."/>
            <person name="Walker B."/>
            <person name="Young S.K."/>
            <person name="Zeng Q."/>
            <person name="Gargeya S."/>
            <person name="Fitzgerald M."/>
            <person name="Haas B."/>
            <person name="Abouelleil A."/>
            <person name="Allen A.W."/>
            <person name="Alvarado L."/>
            <person name="Arachchi H.M."/>
            <person name="Berlin A.M."/>
            <person name="Chapman S.B."/>
            <person name="Gainer-Dewar J."/>
            <person name="Goldberg J."/>
            <person name="Griggs A."/>
            <person name="Gujja S."/>
            <person name="Hansen M."/>
            <person name="Howarth C."/>
            <person name="Imamovic A."/>
            <person name="Ireland A."/>
            <person name="Larimer J."/>
            <person name="McCowan C."/>
            <person name="Murphy C."/>
            <person name="Pearson M."/>
            <person name="Poon T.W."/>
            <person name="Priest M."/>
            <person name="Roberts A."/>
            <person name="Saif S."/>
            <person name="Shea T."/>
            <person name="Sisk P."/>
            <person name="Sykes S."/>
            <person name="Wortman J."/>
            <person name="Nusbaum C."/>
            <person name="Birren B."/>
        </authorList>
    </citation>
    <scope>NUCLEOTIDE SEQUENCE [LARGE SCALE GENOMIC DNA]</scope>
    <source>
        <strain evidence="19">MINIMUS1</strain>
    </source>
</reference>
<keyword evidence="16" id="KW-1133">Transmembrane helix</keyword>
<dbReference type="GO" id="GO:0004181">
    <property type="term" value="F:metallocarboxypeptidase activity"/>
    <property type="evidence" value="ECO:0007669"/>
    <property type="project" value="InterPro"/>
</dbReference>
<comment type="function">
    <text evidence="13">Involved in the digestion of the blood meal.</text>
</comment>
<accession>A0A182WF36</accession>
<dbReference type="Pfam" id="PF00246">
    <property type="entry name" value="Peptidase_M14"/>
    <property type="match status" value="2"/>
</dbReference>
<keyword evidence="12" id="KW-1015">Disulfide bond</keyword>
<sequence>MYLAISVSQLPSEHNLTYLTIRYELVNLQSVVFMASISVVGLLVCLVAVLASGLVQAEPTRYDNYRVYKLSIERVEQLELLQLIEQYPDGYAFLSDPVHLNTTVKLVVPPHKLAEFEELNSKYSLKGELAFANLQAVIDGQLRGRRETFGWTAYHPLEDIYAWLDTLIEQYPDVVSPIVAGETYEGRQIRGVKVSYKQGNPAVFTEGTIHAREWISAATVTWVLNELLTSQDAAVRNIAENYDWYVVPVANPDGYVYTHTTTRLWRKTRSPQNVLCYGVDPNRNWDYMFNQGGTSTIPCSDTFSGPSAFSEIETRTLSEYIRTIPNLSTYLDFHSSGQLLMIPYGHTREPLDNYYELMEIGTKAIIKLQERHGSLYQVGNIAEIIYVASGSSLDWVKGTLQTPLTFAYELRDTGEYGFLLPPEQIIATAEETLDSIIVILEEGKAMVLSVRWTASFIAMKFLLVCVAFALFGASMAEKARYDNYRVYRVRIQTERQLELLQAIEQYPDGYRFWSDPVKIGTEVLLVVPPHQRGHFSDLRAKFALRAKLQIANLQNQIDLESRPSLRKETFGWTAYYRTDAIYAWLDSLAASYPGVVTPLNIGNSFEGRPIKGVKVSYKAGNKAVFMEGLIHAREWVSGATVTWVLNELLTSSDPQVRNIAENYDWYFFPVTNPDGYEYTHTTDRQWRKTRSEASALCRGADPNRNWGYNFMQGGASSVPCSDTFAGAVAFSEVETRQLSDFISSLDNLSTYLAFHSYSQLLLVPYGHTTARLDNYDETIAIGTKAINKLRERYGTTYNIGNIAEAIYVASGGSIDWVKGVHQTPLVYAYELRDLGRYGFVLPPDQIIPTAEETLDSIIVILEEGANYGYH</sequence>
<dbReference type="SUPFAM" id="SSF54897">
    <property type="entry name" value="Protease propeptides/inhibitors"/>
    <property type="match status" value="2"/>
</dbReference>
<organism evidence="18 19">
    <name type="scientific">Anopheles minimus</name>
    <dbReference type="NCBI Taxonomy" id="112268"/>
    <lineage>
        <taxon>Eukaryota</taxon>
        <taxon>Metazoa</taxon>
        <taxon>Ecdysozoa</taxon>
        <taxon>Arthropoda</taxon>
        <taxon>Hexapoda</taxon>
        <taxon>Insecta</taxon>
        <taxon>Pterygota</taxon>
        <taxon>Neoptera</taxon>
        <taxon>Endopterygota</taxon>
        <taxon>Diptera</taxon>
        <taxon>Nematocera</taxon>
        <taxon>Culicoidea</taxon>
        <taxon>Culicidae</taxon>
        <taxon>Anophelinae</taxon>
        <taxon>Anopheles</taxon>
    </lineage>
</organism>
<dbReference type="AlphaFoldDB" id="A0A182WF36"/>
<dbReference type="SMART" id="SM00631">
    <property type="entry name" value="Zn_pept"/>
    <property type="match status" value="2"/>
</dbReference>
<feature type="domain" description="Peptidase M14" evidence="17">
    <location>
        <begin position="153"/>
        <end position="443"/>
    </location>
</feature>
<evidence type="ECO:0000256" key="8">
    <source>
        <dbReference type="ARBA" id="ARBA00022729"/>
    </source>
</evidence>
<dbReference type="Gene3D" id="3.40.630.10">
    <property type="entry name" value="Zn peptidases"/>
    <property type="match status" value="2"/>
</dbReference>
<dbReference type="FunFam" id="3.40.630.10:FF:000040">
    <property type="entry name" value="zinc carboxypeptidase"/>
    <property type="match status" value="2"/>
</dbReference>
<dbReference type="PRINTS" id="PR00765">
    <property type="entry name" value="CRBOXYPTASEA"/>
</dbReference>
<evidence type="ECO:0000256" key="11">
    <source>
        <dbReference type="ARBA" id="ARBA00023049"/>
    </source>
</evidence>
<comment type="similarity">
    <text evidence="3 15">Belongs to the peptidase M14 family.</text>
</comment>
<dbReference type="PROSITE" id="PS00132">
    <property type="entry name" value="CARBOXYPEPT_ZN_1"/>
    <property type="match status" value="1"/>
</dbReference>
<keyword evidence="16" id="KW-0472">Membrane</keyword>
<dbReference type="InterPro" id="IPR003146">
    <property type="entry name" value="M14A_act_pep"/>
</dbReference>
<dbReference type="VEuPathDB" id="VectorBase:AMIN008982"/>
<evidence type="ECO:0000313" key="18">
    <source>
        <dbReference type="EnsemblMetazoa" id="AMIN008982-PA"/>
    </source>
</evidence>
<evidence type="ECO:0000256" key="13">
    <source>
        <dbReference type="ARBA" id="ARBA00057299"/>
    </source>
</evidence>
<comment type="cofactor">
    <cofactor evidence="1">
        <name>Zn(2+)</name>
        <dbReference type="ChEBI" id="CHEBI:29105"/>
    </cofactor>
</comment>
<name>A0A182WF36_9DIPT</name>
<evidence type="ECO:0000256" key="15">
    <source>
        <dbReference type="PROSITE-ProRule" id="PRU01379"/>
    </source>
</evidence>
<evidence type="ECO:0000256" key="4">
    <source>
        <dbReference type="ARBA" id="ARBA00022525"/>
    </source>
</evidence>
<keyword evidence="19" id="KW-1185">Reference proteome</keyword>
<evidence type="ECO:0000256" key="14">
    <source>
        <dbReference type="ARBA" id="ARBA00069039"/>
    </source>
</evidence>
<dbReference type="GO" id="GO:0006508">
    <property type="term" value="P:proteolysis"/>
    <property type="evidence" value="ECO:0007669"/>
    <property type="project" value="UniProtKB-KW"/>
</dbReference>
<keyword evidence="10" id="KW-0862">Zinc</keyword>
<dbReference type="SUPFAM" id="SSF53187">
    <property type="entry name" value="Zn-dependent exopeptidases"/>
    <property type="match status" value="2"/>
</dbReference>
<keyword evidence="11" id="KW-0482">Metalloprotease</keyword>
<feature type="active site" description="Proton donor/acceptor" evidence="15">
    <location>
        <position position="409"/>
    </location>
</feature>
<dbReference type="EnsemblMetazoa" id="AMIN008982-RA">
    <property type="protein sequence ID" value="AMIN008982-PA"/>
    <property type="gene ID" value="AMIN008982"/>
</dbReference>
<keyword evidence="6" id="KW-0645">Protease</keyword>
<protein>
    <recommendedName>
        <fullName evidence="14">Zinc carboxypeptidase A 1</fullName>
    </recommendedName>
</protein>
<feature type="transmembrane region" description="Helical" evidence="16">
    <location>
        <begin position="454"/>
        <end position="476"/>
    </location>
</feature>
<dbReference type="PROSITE" id="PS00133">
    <property type="entry name" value="CARBOXYPEPT_ZN_2"/>
    <property type="match status" value="1"/>
</dbReference>
<feature type="domain" description="Peptidase M14" evidence="17">
    <location>
        <begin position="574"/>
        <end position="864"/>
    </location>
</feature>
<keyword evidence="8" id="KW-0732">Signal</keyword>
<evidence type="ECO:0000256" key="3">
    <source>
        <dbReference type="ARBA" id="ARBA00005988"/>
    </source>
</evidence>
<keyword evidence="16" id="KW-0812">Transmembrane</keyword>
<dbReference type="STRING" id="112268.A0A182WF36"/>
<evidence type="ECO:0000256" key="10">
    <source>
        <dbReference type="ARBA" id="ARBA00022833"/>
    </source>
</evidence>
<dbReference type="InterPro" id="IPR036990">
    <property type="entry name" value="M14A-like_propep"/>
</dbReference>
<dbReference type="PROSITE" id="PS52035">
    <property type="entry name" value="PEPTIDASE_M14"/>
    <property type="match status" value="2"/>
</dbReference>